<protein>
    <submittedName>
        <fullName evidence="1">Uncharacterized protein</fullName>
    </submittedName>
</protein>
<name>A0A3B0RHX2_9ZZZZ</name>
<evidence type="ECO:0000313" key="1">
    <source>
        <dbReference type="EMBL" id="VAV92650.1"/>
    </source>
</evidence>
<sequence length="40" mass="4416">TRQKDLLTCGRMGNLVASEVITHMGARPDVSLEQYLANNL</sequence>
<feature type="non-terminal residue" evidence="1">
    <location>
        <position position="1"/>
    </location>
</feature>
<gene>
    <name evidence="1" type="ORF">MNBD_ALPHA01-72</name>
</gene>
<dbReference type="EMBL" id="UOEJ01000036">
    <property type="protein sequence ID" value="VAV92650.1"/>
    <property type="molecule type" value="Genomic_DNA"/>
</dbReference>
<accession>A0A3B0RHX2</accession>
<dbReference type="AlphaFoldDB" id="A0A3B0RHX2"/>
<proteinExistence type="predicted"/>
<reference evidence="1" key="1">
    <citation type="submission" date="2018-06" db="EMBL/GenBank/DDBJ databases">
        <authorList>
            <person name="Zhirakovskaya E."/>
        </authorList>
    </citation>
    <scope>NUCLEOTIDE SEQUENCE</scope>
</reference>
<organism evidence="1">
    <name type="scientific">hydrothermal vent metagenome</name>
    <dbReference type="NCBI Taxonomy" id="652676"/>
    <lineage>
        <taxon>unclassified sequences</taxon>
        <taxon>metagenomes</taxon>
        <taxon>ecological metagenomes</taxon>
    </lineage>
</organism>